<dbReference type="EC" id="3.2.1.51" evidence="3"/>
<dbReference type="PANTHER" id="PTHR10030">
    <property type="entry name" value="ALPHA-L-FUCOSIDASE"/>
    <property type="match status" value="1"/>
</dbReference>
<evidence type="ECO:0000313" key="11">
    <source>
        <dbReference type="Proteomes" id="UP000028933"/>
    </source>
</evidence>
<dbReference type="PRINTS" id="PR00741">
    <property type="entry name" value="GLHYDRLASE29"/>
</dbReference>
<dbReference type="EMBL" id="CP007547">
    <property type="protein sequence ID" value="AIL44992.1"/>
    <property type="molecule type" value="Genomic_DNA"/>
</dbReference>
<dbReference type="InterPro" id="IPR013780">
    <property type="entry name" value="Glyco_hydro_b"/>
</dbReference>
<evidence type="ECO:0000256" key="4">
    <source>
        <dbReference type="ARBA" id="ARBA00022729"/>
    </source>
</evidence>
<dbReference type="Pfam" id="PF01120">
    <property type="entry name" value="Alpha_L_fucos"/>
    <property type="match status" value="1"/>
</dbReference>
<keyword evidence="6" id="KW-0326">Glycosidase</keyword>
<dbReference type="SMART" id="SM00812">
    <property type="entry name" value="Alpha_L_fucos"/>
    <property type="match status" value="1"/>
</dbReference>
<dbReference type="PANTHER" id="PTHR10030:SF37">
    <property type="entry name" value="ALPHA-L-FUCOSIDASE-RELATED"/>
    <property type="match status" value="1"/>
</dbReference>
<protein>
    <recommendedName>
        <fullName evidence="3">alpha-L-fucosidase</fullName>
        <ecNumber evidence="3">3.2.1.51</ecNumber>
    </recommendedName>
</protein>
<dbReference type="SUPFAM" id="SSF51445">
    <property type="entry name" value="(Trans)glycosidases"/>
    <property type="match status" value="1"/>
</dbReference>
<sequence length="459" mass="53296">MKKIFLSLLLCSSLGAFAQGYIPPKEPEVQQKLKQWQDKKFGIIIHWGLYSIPGIVESWNLCSEEEDWIPRPKNINYDDYKKWYWGLSKQFNPIKFNPEAWAKMAKDAGMQYVVFSTKHHDGFNMFDTKQTDFKITNPEVPFSKNPKSNIAKEVFNAFRKEGLWVGAYFSKPDWHSENYWWPYYATYNRNNNYSIDKNPERWDAFKKYTYNQLEELASQYGKLDLFWLDGGWVRPSNPEKYKGDKSYKGSQDIDMDKIAGMLRGYQKDLIIVDRSVHGIYENYTTPEREIPEKPLNYPWEACDPLGDNWGYVPNDPMKSTNKVIHTLAEIISKGGNYLLGIGPDGNGEFDPRVNKTLKEIGNWMKTNAEAVYGTKPIAPYADGNFRFTQKGNSVYAFYLVPENNTQLPQNLQFSFPKKFKKVSVLGSNKAVKFEQQANNMNISTSDIKQQPHAVVFKME</sequence>
<name>A0A077EBZ2_9FLAO</name>
<dbReference type="KEGG" id="eao:BD94_1217"/>
<reference evidence="10" key="1">
    <citation type="journal article" date="2013" name="Lancet">
        <title>First case of E anophelis outbreak in an intensive-care unit.</title>
        <authorList>
            <person name="Teo J."/>
            <person name="Tan S.Y."/>
            <person name="Tay M."/>
            <person name="Ding Y."/>
            <person name="Kjelleberg S."/>
            <person name="Givskov M."/>
            <person name="Lin R.T."/>
            <person name="Yang L."/>
        </authorList>
    </citation>
    <scope>NUCLEOTIDE SEQUENCE [LARGE SCALE GENOMIC DNA]</scope>
    <source>
        <strain evidence="10">NUHP1</strain>
    </source>
</reference>
<feature type="chain" id="PRO_5001718231" description="alpha-L-fucosidase" evidence="8">
    <location>
        <begin position="19"/>
        <end position="459"/>
    </location>
</feature>
<keyword evidence="5" id="KW-0378">Hydrolase</keyword>
<dbReference type="GO" id="GO:0005764">
    <property type="term" value="C:lysosome"/>
    <property type="evidence" value="ECO:0007669"/>
    <property type="project" value="TreeGrafter"/>
</dbReference>
<dbReference type="InterPro" id="IPR057739">
    <property type="entry name" value="Glyco_hydro_29_N"/>
</dbReference>
<feature type="domain" description="Glycoside hydrolase family 29 N-terminal" evidence="9">
    <location>
        <begin position="18"/>
        <end position="369"/>
    </location>
</feature>
<evidence type="ECO:0000256" key="6">
    <source>
        <dbReference type="ARBA" id="ARBA00023295"/>
    </source>
</evidence>
<dbReference type="AlphaFoldDB" id="A0A077EBZ2"/>
<dbReference type="InterPro" id="IPR000933">
    <property type="entry name" value="Glyco_hydro_29"/>
</dbReference>
<organism evidence="10 11">
    <name type="scientific">Elizabethkingia anophelis NUHP1</name>
    <dbReference type="NCBI Taxonomy" id="1338011"/>
    <lineage>
        <taxon>Bacteria</taxon>
        <taxon>Pseudomonadati</taxon>
        <taxon>Bacteroidota</taxon>
        <taxon>Flavobacteriia</taxon>
        <taxon>Flavobacteriales</taxon>
        <taxon>Weeksellaceae</taxon>
        <taxon>Elizabethkingia</taxon>
    </lineage>
</organism>
<evidence type="ECO:0000256" key="2">
    <source>
        <dbReference type="ARBA" id="ARBA00007951"/>
    </source>
</evidence>
<comment type="function">
    <text evidence="1">Alpha-L-fucosidase is responsible for hydrolyzing the alpha-1,6-linked fucose joined to the reducing-end N-acetylglucosamine of the carbohydrate moieties of glycoproteins.</text>
</comment>
<gene>
    <name evidence="10" type="ORF">BD94_1217</name>
</gene>
<dbReference type="PIRSF" id="PIRSF001092">
    <property type="entry name" value="Alpha-L-fucosidase"/>
    <property type="match status" value="1"/>
</dbReference>
<dbReference type="Gene3D" id="2.60.40.1180">
    <property type="entry name" value="Golgi alpha-mannosidase II"/>
    <property type="match status" value="1"/>
</dbReference>
<dbReference type="InterPro" id="IPR016286">
    <property type="entry name" value="FUC_metazoa-typ"/>
</dbReference>
<dbReference type="GO" id="GO:0006004">
    <property type="term" value="P:fucose metabolic process"/>
    <property type="evidence" value="ECO:0007669"/>
    <property type="project" value="InterPro"/>
</dbReference>
<dbReference type="HOGENOM" id="CLU_002934_0_3_10"/>
<dbReference type="RefSeq" id="WP_024565138.1">
    <property type="nucleotide sequence ID" value="NZ_CP007547.1"/>
</dbReference>
<feature type="site" description="May be important for catalysis" evidence="7">
    <location>
        <position position="302"/>
    </location>
</feature>
<comment type="similarity">
    <text evidence="2">Belongs to the glycosyl hydrolase 29 family.</text>
</comment>
<dbReference type="Proteomes" id="UP000028933">
    <property type="component" value="Chromosome"/>
</dbReference>
<dbReference type="GO" id="GO:0004560">
    <property type="term" value="F:alpha-L-fucosidase activity"/>
    <property type="evidence" value="ECO:0007669"/>
    <property type="project" value="InterPro"/>
</dbReference>
<evidence type="ECO:0000256" key="3">
    <source>
        <dbReference type="ARBA" id="ARBA00012662"/>
    </source>
</evidence>
<evidence type="ECO:0000259" key="9">
    <source>
        <dbReference type="Pfam" id="PF01120"/>
    </source>
</evidence>
<keyword evidence="4 8" id="KW-0732">Signal</keyword>
<dbReference type="InterPro" id="IPR017853">
    <property type="entry name" value="GH"/>
</dbReference>
<evidence type="ECO:0000256" key="8">
    <source>
        <dbReference type="SAM" id="SignalP"/>
    </source>
</evidence>
<dbReference type="STRING" id="1338011.BD94_1217"/>
<evidence type="ECO:0000256" key="5">
    <source>
        <dbReference type="ARBA" id="ARBA00022801"/>
    </source>
</evidence>
<evidence type="ECO:0000313" key="10">
    <source>
        <dbReference type="EMBL" id="AIL44992.1"/>
    </source>
</evidence>
<reference evidence="10" key="2">
    <citation type="journal article" date="2015" name="Genome Biol. Evol.">
        <title>Complete Genome Sequence and Transcriptomic Analysis of the Novel Pathogen Elizabethkingia anophelis in Response to Oxidative Stress.</title>
        <authorList>
            <person name="Li Y."/>
            <person name="Liu Y."/>
            <person name="Chew S.C."/>
            <person name="Tay M."/>
            <person name="Salido M.M."/>
            <person name="Teo J."/>
            <person name="Lauro F.M."/>
            <person name="Givskov M."/>
            <person name="Yang L."/>
        </authorList>
    </citation>
    <scope>NUCLEOTIDE SEQUENCE</scope>
    <source>
        <strain evidence="10">NUHP1</strain>
    </source>
</reference>
<feature type="signal peptide" evidence="8">
    <location>
        <begin position="1"/>
        <end position="18"/>
    </location>
</feature>
<evidence type="ECO:0000256" key="1">
    <source>
        <dbReference type="ARBA" id="ARBA00004071"/>
    </source>
</evidence>
<dbReference type="Gene3D" id="3.20.20.80">
    <property type="entry name" value="Glycosidases"/>
    <property type="match status" value="1"/>
</dbReference>
<accession>A0A077EBZ2</accession>
<evidence type="ECO:0000256" key="7">
    <source>
        <dbReference type="PIRSR" id="PIRSR001092-1"/>
    </source>
</evidence>
<dbReference type="GO" id="GO:0016139">
    <property type="term" value="P:glycoside catabolic process"/>
    <property type="evidence" value="ECO:0007669"/>
    <property type="project" value="TreeGrafter"/>
</dbReference>
<dbReference type="eggNOG" id="COG3669">
    <property type="taxonomic scope" value="Bacteria"/>
</dbReference>
<proteinExistence type="inferred from homology"/>